<organism evidence="2 3">
    <name type="scientific">Marinitoga piezophila (strain DSM 14283 / JCM 11233 / KA3)</name>
    <dbReference type="NCBI Taxonomy" id="443254"/>
    <lineage>
        <taxon>Bacteria</taxon>
        <taxon>Thermotogati</taxon>
        <taxon>Thermotogota</taxon>
        <taxon>Thermotogae</taxon>
        <taxon>Petrotogales</taxon>
        <taxon>Petrotogaceae</taxon>
        <taxon>Marinitoga</taxon>
    </lineage>
</organism>
<evidence type="ECO:0000313" key="2">
    <source>
        <dbReference type="EMBL" id="AEX85388.1"/>
    </source>
</evidence>
<proteinExistence type="predicted"/>
<dbReference type="InterPro" id="IPR003731">
    <property type="entry name" value="Di-Nase_FeMo-co_biosynth"/>
</dbReference>
<dbReference type="Pfam" id="PF02579">
    <property type="entry name" value="Nitro_FeMo-Co"/>
    <property type="match status" value="1"/>
</dbReference>
<keyword evidence="3" id="KW-1185">Reference proteome</keyword>
<reference evidence="2 3" key="1">
    <citation type="journal article" date="2012" name="J. Bacteriol.">
        <title>Complete Genome Sequence of the Thermophilic, Piezophilic, Heterotrophic Bacterium Marinitoga piezophila KA3.</title>
        <authorList>
            <person name="Lucas S."/>
            <person name="Han J."/>
            <person name="Lapidus A."/>
            <person name="Cheng J.F."/>
            <person name="Goodwin L.A."/>
            <person name="Pitluck S."/>
            <person name="Peters L."/>
            <person name="Mikhailova N."/>
            <person name="Teshima H."/>
            <person name="Detter J.C."/>
            <person name="Han C."/>
            <person name="Tapia R."/>
            <person name="Land M."/>
            <person name="Hauser L."/>
            <person name="Kyrpides N.C."/>
            <person name="Ivanova N."/>
            <person name="Pagani I."/>
            <person name="Vannier P."/>
            <person name="Oger P."/>
            <person name="Bartlett D.H."/>
            <person name="Noll K.M."/>
            <person name="Woyke T."/>
            <person name="Jebbar M."/>
        </authorList>
    </citation>
    <scope>NUCLEOTIDE SEQUENCE [LARGE SCALE GENOMIC DNA]</scope>
    <source>
        <strain evidence="3">DSM 14283 / JCM 11233 / KA3</strain>
    </source>
</reference>
<name>H2J7P7_MARPK</name>
<feature type="domain" description="Dinitrogenase iron-molybdenum cofactor biosynthesis" evidence="1">
    <location>
        <begin position="16"/>
        <end position="102"/>
    </location>
</feature>
<evidence type="ECO:0000313" key="3">
    <source>
        <dbReference type="Proteomes" id="UP000007161"/>
    </source>
</evidence>
<accession>H2J7P7</accession>
<protein>
    <recommendedName>
        <fullName evidence="1">Dinitrogenase iron-molybdenum cofactor biosynthesis domain-containing protein</fullName>
    </recommendedName>
</protein>
<dbReference type="KEGG" id="mpz:Marpi_0976"/>
<evidence type="ECO:0000259" key="1">
    <source>
        <dbReference type="Pfam" id="PF02579"/>
    </source>
</evidence>
<dbReference type="SUPFAM" id="SSF53146">
    <property type="entry name" value="Nitrogenase accessory factor-like"/>
    <property type="match status" value="1"/>
</dbReference>
<dbReference type="CDD" id="cd00562">
    <property type="entry name" value="NifX_NifB"/>
    <property type="match status" value="1"/>
</dbReference>
<sequence>MMKIAFGTKDGVHLNDEHFGHSELYVVYEYDGENFKKVEEIKNPYAETHMHAKVEEILEFLGHCKVWVGLSMGKGSMIKLDKLGYKPIIVESETVEDAMEELRFILAGEVEE</sequence>
<dbReference type="eggNOG" id="COG1433">
    <property type="taxonomic scope" value="Bacteria"/>
</dbReference>
<dbReference type="InterPro" id="IPR051840">
    <property type="entry name" value="NifX/NifY_domain"/>
</dbReference>
<dbReference type="EMBL" id="CP003257">
    <property type="protein sequence ID" value="AEX85388.1"/>
    <property type="molecule type" value="Genomic_DNA"/>
</dbReference>
<dbReference type="STRING" id="443254.Marpi_0976"/>
<reference evidence="3" key="2">
    <citation type="submission" date="2012-01" db="EMBL/GenBank/DDBJ databases">
        <title>Complete sequence of chromosome of Marinitoga piezophila KA3.</title>
        <authorList>
            <person name="Lucas S."/>
            <person name="Han J."/>
            <person name="Lapidus A."/>
            <person name="Cheng J.-F."/>
            <person name="Goodwin L."/>
            <person name="Pitluck S."/>
            <person name="Peters L."/>
            <person name="Mikhailova N."/>
            <person name="Teshima H."/>
            <person name="Detter J.C."/>
            <person name="Han C."/>
            <person name="Tapia R."/>
            <person name="Land M."/>
            <person name="Hauser L."/>
            <person name="Kyrpides N."/>
            <person name="Ivanova N."/>
            <person name="Pagani I."/>
            <person name="Jebbar M."/>
            <person name="Vannier P."/>
            <person name="Oger P."/>
            <person name="Cario A."/>
            <person name="Bartlett D."/>
            <person name="Noll K.M."/>
            <person name="Woyke T."/>
        </authorList>
    </citation>
    <scope>NUCLEOTIDE SEQUENCE [LARGE SCALE GENOMIC DNA]</scope>
    <source>
        <strain evidence="3">DSM 14283 / JCM 11233 / KA3</strain>
    </source>
</reference>
<dbReference type="HOGENOM" id="CLU_104194_3_1_0"/>
<dbReference type="Gene3D" id="3.30.420.130">
    <property type="entry name" value="Dinitrogenase iron-molybdenum cofactor biosynthesis domain"/>
    <property type="match status" value="1"/>
</dbReference>
<dbReference type="Proteomes" id="UP000007161">
    <property type="component" value="Chromosome"/>
</dbReference>
<dbReference type="PANTHER" id="PTHR33937">
    <property type="entry name" value="IRON-MOLYBDENUM PROTEIN-RELATED-RELATED"/>
    <property type="match status" value="1"/>
</dbReference>
<dbReference type="AlphaFoldDB" id="H2J7P7"/>
<gene>
    <name evidence="2" type="ordered locus">Marpi_0976</name>
</gene>
<dbReference type="InterPro" id="IPR036105">
    <property type="entry name" value="DiNase_FeMo-co_biosyn_sf"/>
</dbReference>
<dbReference type="PANTHER" id="PTHR33937:SF5">
    <property type="entry name" value="IRON-MOLYBDENUM COFACTOR-BINDING PROTEIN"/>
    <property type="match status" value="1"/>
</dbReference>